<accession>A0AA38G433</accession>
<protein>
    <submittedName>
        <fullName evidence="2">Uncharacterized protein</fullName>
    </submittedName>
</protein>
<keyword evidence="3" id="KW-1185">Reference proteome</keyword>
<evidence type="ECO:0000313" key="3">
    <source>
        <dbReference type="Proteomes" id="UP000824469"/>
    </source>
</evidence>
<sequence length="80" mass="8933">LVPDTAVKSILTQQELGSLRGNWIAKVQEYDLDIKPTKLVRGKGLCQLMAENKDSEVPEEKADHVDGEQNELEKVDSLPM</sequence>
<feature type="non-terminal residue" evidence="2">
    <location>
        <position position="80"/>
    </location>
</feature>
<reference evidence="2 3" key="1">
    <citation type="journal article" date="2021" name="Nat. Plants">
        <title>The Taxus genome provides insights into paclitaxel biosynthesis.</title>
        <authorList>
            <person name="Xiong X."/>
            <person name="Gou J."/>
            <person name="Liao Q."/>
            <person name="Li Y."/>
            <person name="Zhou Q."/>
            <person name="Bi G."/>
            <person name="Li C."/>
            <person name="Du R."/>
            <person name="Wang X."/>
            <person name="Sun T."/>
            <person name="Guo L."/>
            <person name="Liang H."/>
            <person name="Lu P."/>
            <person name="Wu Y."/>
            <person name="Zhang Z."/>
            <person name="Ro D.K."/>
            <person name="Shang Y."/>
            <person name="Huang S."/>
            <person name="Yan J."/>
        </authorList>
    </citation>
    <scope>NUCLEOTIDE SEQUENCE [LARGE SCALE GENOMIC DNA]</scope>
    <source>
        <strain evidence="2">Ta-2019</strain>
    </source>
</reference>
<dbReference type="EMBL" id="JAHRHJ020000005">
    <property type="protein sequence ID" value="KAH9314938.1"/>
    <property type="molecule type" value="Genomic_DNA"/>
</dbReference>
<organism evidence="2 3">
    <name type="scientific">Taxus chinensis</name>
    <name type="common">Chinese yew</name>
    <name type="synonym">Taxus wallichiana var. chinensis</name>
    <dbReference type="NCBI Taxonomy" id="29808"/>
    <lineage>
        <taxon>Eukaryota</taxon>
        <taxon>Viridiplantae</taxon>
        <taxon>Streptophyta</taxon>
        <taxon>Embryophyta</taxon>
        <taxon>Tracheophyta</taxon>
        <taxon>Spermatophyta</taxon>
        <taxon>Pinopsida</taxon>
        <taxon>Pinidae</taxon>
        <taxon>Conifers II</taxon>
        <taxon>Cupressales</taxon>
        <taxon>Taxaceae</taxon>
        <taxon>Taxus</taxon>
    </lineage>
</organism>
<proteinExistence type="predicted"/>
<evidence type="ECO:0000256" key="1">
    <source>
        <dbReference type="SAM" id="MobiDB-lite"/>
    </source>
</evidence>
<comment type="caution">
    <text evidence="2">The sequence shown here is derived from an EMBL/GenBank/DDBJ whole genome shotgun (WGS) entry which is preliminary data.</text>
</comment>
<dbReference type="AlphaFoldDB" id="A0AA38G433"/>
<gene>
    <name evidence="2" type="ORF">KI387_023565</name>
</gene>
<dbReference type="Proteomes" id="UP000824469">
    <property type="component" value="Unassembled WGS sequence"/>
</dbReference>
<feature type="region of interest" description="Disordered" evidence="1">
    <location>
        <begin position="51"/>
        <end position="80"/>
    </location>
</feature>
<evidence type="ECO:0000313" key="2">
    <source>
        <dbReference type="EMBL" id="KAH9314938.1"/>
    </source>
</evidence>
<name>A0AA38G433_TAXCH</name>
<feature type="non-terminal residue" evidence="2">
    <location>
        <position position="1"/>
    </location>
</feature>